<sequence>MSGFLLRNVIHCRKIVGASPSYLLFYNEPSISKLSNALRFFETSSQSHCQSFPASYLMNKFGFSQESALKLSKYLIFKTPEKPDSVISFLEEKGFSKTQIKTLITKCPRICESNVTNLSPKVEFFLSRGFSSPDLAKFLTTFPHCLKASLDKKIAPTFNFLSNLVQSDDKAVKVLQRCPSIIRKDLNSSVIPNFNILLENGVPKSKIINIICLYPTAFLSNPDSFKEIVKQVKERGFNPSERKFLYAVVVVRHSKSNWESKFDVYKEWGFSEKQIWEAFLKYPSVMAASKDKIAKTMEFLVNKMGMQPSAFANQGSVIRRSLEKHIVPRGLFVQDLISNGLAIKFTLSSLFNPSEENFLNRFVYRFEDKAPELLKLYKQKVDVAARGNYKTQWIHWRF</sequence>
<gene>
    <name evidence="4" type="ORF">COLO4_26707</name>
</gene>
<dbReference type="Gene3D" id="1.25.70.10">
    <property type="entry name" value="Transcription termination factor 3, mitochondrial"/>
    <property type="match status" value="1"/>
</dbReference>
<dbReference type="InterPro" id="IPR038538">
    <property type="entry name" value="MTERF_sf"/>
</dbReference>
<evidence type="ECO:0000256" key="1">
    <source>
        <dbReference type="ARBA" id="ARBA00007692"/>
    </source>
</evidence>
<evidence type="ECO:0000256" key="2">
    <source>
        <dbReference type="ARBA" id="ARBA00022472"/>
    </source>
</evidence>
<keyword evidence="2" id="KW-0804">Transcription</keyword>
<accession>A0A1R3HV64</accession>
<dbReference type="InterPro" id="IPR003690">
    <property type="entry name" value="MTERF"/>
</dbReference>
<dbReference type="FunFam" id="1.25.70.10:FF:000001">
    <property type="entry name" value="Mitochondrial transcription termination factor-like"/>
    <property type="match status" value="1"/>
</dbReference>
<proteinExistence type="inferred from homology"/>
<comment type="similarity">
    <text evidence="1">Belongs to the mTERF family.</text>
</comment>
<name>A0A1R3HV64_9ROSI</name>
<keyword evidence="3" id="KW-0809">Transit peptide</keyword>
<reference evidence="5" key="1">
    <citation type="submission" date="2013-09" db="EMBL/GenBank/DDBJ databases">
        <title>Corchorus olitorius genome sequencing.</title>
        <authorList>
            <person name="Alam M."/>
            <person name="Haque M.S."/>
            <person name="Islam M.S."/>
            <person name="Emdad E.M."/>
            <person name="Islam M.M."/>
            <person name="Ahmed B."/>
            <person name="Halim A."/>
            <person name="Hossen Q.M.M."/>
            <person name="Hossain M.Z."/>
            <person name="Ahmed R."/>
            <person name="Khan M.M."/>
            <person name="Islam R."/>
            <person name="Rashid M.M."/>
            <person name="Khan S.A."/>
            <person name="Rahman M.S."/>
            <person name="Alam M."/>
            <person name="Yahiya A.S."/>
            <person name="Khan M.S."/>
            <person name="Azam M.S."/>
            <person name="Haque T."/>
            <person name="Lashkar M.Z.H."/>
            <person name="Akhand A.I."/>
            <person name="Morshed G."/>
            <person name="Roy S."/>
            <person name="Uddin K.S."/>
            <person name="Rabeya T."/>
            <person name="Hossain A.S."/>
            <person name="Chowdhury A."/>
            <person name="Snigdha A.R."/>
            <person name="Mortoza M.S."/>
            <person name="Matin S.A."/>
            <person name="Hoque S.M.E."/>
            <person name="Islam M.K."/>
            <person name="Roy D.K."/>
            <person name="Haider R."/>
            <person name="Moosa M.M."/>
            <person name="Elias S.M."/>
            <person name="Hasan A.M."/>
            <person name="Jahan S."/>
            <person name="Shafiuddin M."/>
            <person name="Mahmood N."/>
            <person name="Shommy N.S."/>
        </authorList>
    </citation>
    <scope>NUCLEOTIDE SEQUENCE [LARGE SCALE GENOMIC DNA]</scope>
    <source>
        <strain evidence="5">cv. O-4</strain>
    </source>
</reference>
<dbReference type="PANTHER" id="PTHR13068">
    <property type="entry name" value="CGI-12 PROTEIN-RELATED"/>
    <property type="match status" value="1"/>
</dbReference>
<comment type="caution">
    <text evidence="4">The sequence shown here is derived from an EMBL/GenBank/DDBJ whole genome shotgun (WGS) entry which is preliminary data.</text>
</comment>
<organism evidence="4 5">
    <name type="scientific">Corchorus olitorius</name>
    <dbReference type="NCBI Taxonomy" id="93759"/>
    <lineage>
        <taxon>Eukaryota</taxon>
        <taxon>Viridiplantae</taxon>
        <taxon>Streptophyta</taxon>
        <taxon>Embryophyta</taxon>
        <taxon>Tracheophyta</taxon>
        <taxon>Spermatophyta</taxon>
        <taxon>Magnoliopsida</taxon>
        <taxon>eudicotyledons</taxon>
        <taxon>Gunneridae</taxon>
        <taxon>Pentapetalae</taxon>
        <taxon>rosids</taxon>
        <taxon>malvids</taxon>
        <taxon>Malvales</taxon>
        <taxon>Malvaceae</taxon>
        <taxon>Grewioideae</taxon>
        <taxon>Apeibeae</taxon>
        <taxon>Corchorus</taxon>
    </lineage>
</organism>
<dbReference type="Proteomes" id="UP000187203">
    <property type="component" value="Unassembled WGS sequence"/>
</dbReference>
<dbReference type="Pfam" id="PF02536">
    <property type="entry name" value="mTERF"/>
    <property type="match status" value="1"/>
</dbReference>
<dbReference type="GO" id="GO:0003676">
    <property type="term" value="F:nucleic acid binding"/>
    <property type="evidence" value="ECO:0007669"/>
    <property type="project" value="InterPro"/>
</dbReference>
<dbReference type="EMBL" id="AWUE01019361">
    <property type="protein sequence ID" value="OMO74144.1"/>
    <property type="molecule type" value="Genomic_DNA"/>
</dbReference>
<keyword evidence="2" id="KW-0806">Transcription termination</keyword>
<protein>
    <submittedName>
        <fullName evidence="4">Mitochodrial transcription termination factor-related protein</fullName>
    </submittedName>
</protein>
<dbReference type="AlphaFoldDB" id="A0A1R3HV64"/>
<dbReference type="SMART" id="SM00733">
    <property type="entry name" value="Mterf"/>
    <property type="match status" value="7"/>
</dbReference>
<keyword evidence="2" id="KW-0805">Transcription regulation</keyword>
<dbReference type="PANTHER" id="PTHR13068:SF166">
    <property type="entry name" value="TRANSCRIPTION TERMINATION FACTOR MTERF15, MITOCHONDRIAL-LIKE"/>
    <property type="match status" value="1"/>
</dbReference>
<evidence type="ECO:0000313" key="5">
    <source>
        <dbReference type="Proteomes" id="UP000187203"/>
    </source>
</evidence>
<keyword evidence="5" id="KW-1185">Reference proteome</keyword>
<dbReference type="OrthoDB" id="637682at2759"/>
<evidence type="ECO:0000256" key="3">
    <source>
        <dbReference type="ARBA" id="ARBA00022946"/>
    </source>
</evidence>
<evidence type="ECO:0000313" key="4">
    <source>
        <dbReference type="EMBL" id="OMO74144.1"/>
    </source>
</evidence>
<dbReference type="GO" id="GO:0006353">
    <property type="term" value="P:DNA-templated transcription termination"/>
    <property type="evidence" value="ECO:0007669"/>
    <property type="project" value="UniProtKB-KW"/>
</dbReference>